<evidence type="ECO:0000313" key="2">
    <source>
        <dbReference type="EMBL" id="THV22946.1"/>
    </source>
</evidence>
<keyword evidence="3" id="KW-1185">Reference proteome</keyword>
<evidence type="ECO:0000313" key="3">
    <source>
        <dbReference type="Proteomes" id="UP000308828"/>
    </source>
</evidence>
<dbReference type="EMBL" id="STGV01000003">
    <property type="protein sequence ID" value="THV22946.1"/>
    <property type="molecule type" value="Genomic_DNA"/>
</dbReference>
<comment type="caution">
    <text evidence="2">The sequence shown here is derived from an EMBL/GenBank/DDBJ whole genome shotgun (WGS) entry which is preliminary data.</text>
</comment>
<feature type="region of interest" description="Disordered" evidence="1">
    <location>
        <begin position="36"/>
        <end position="86"/>
    </location>
</feature>
<accession>A0A4V4HMP9</accession>
<feature type="compositionally biased region" description="Basic and acidic residues" evidence="1">
    <location>
        <begin position="68"/>
        <end position="86"/>
    </location>
</feature>
<reference evidence="2 3" key="1">
    <citation type="submission" date="2019-04" db="EMBL/GenBank/DDBJ databases">
        <title>Genome sequence of strain shin9-1.</title>
        <authorList>
            <person name="Gao J."/>
            <person name="Sun J."/>
        </authorList>
    </citation>
    <scope>NUCLEOTIDE SEQUENCE [LARGE SCALE GENOMIC DNA]</scope>
    <source>
        <strain evidence="3">shin9-1</strain>
    </source>
</reference>
<organism evidence="2 3">
    <name type="scientific">Peteryoungia ipomoeae</name>
    <dbReference type="NCBI Taxonomy" id="1210932"/>
    <lineage>
        <taxon>Bacteria</taxon>
        <taxon>Pseudomonadati</taxon>
        <taxon>Pseudomonadota</taxon>
        <taxon>Alphaproteobacteria</taxon>
        <taxon>Hyphomicrobiales</taxon>
        <taxon>Rhizobiaceae</taxon>
        <taxon>Peteryoungia</taxon>
    </lineage>
</organism>
<proteinExistence type="predicted"/>
<dbReference type="RefSeq" id="WP_136598390.1">
    <property type="nucleotide sequence ID" value="NZ_STGV01000003.1"/>
</dbReference>
<sequence>MIAAIACTGSSAGQIVPGLTPLEAGQLPMDFEQRMKREAEDDSDTPNAINLPRMREMPAFRKVQGTKGGDHTSRPLTFHEDHGGRA</sequence>
<name>A0A4V4HMP9_9HYPH</name>
<dbReference type="Proteomes" id="UP000308828">
    <property type="component" value="Unassembled WGS sequence"/>
</dbReference>
<dbReference type="AlphaFoldDB" id="A0A4V4HMP9"/>
<protein>
    <submittedName>
        <fullName evidence="2">Uncharacterized protein</fullName>
    </submittedName>
</protein>
<gene>
    <name evidence="2" type="ORF">FAA97_09935</name>
</gene>
<evidence type="ECO:0000256" key="1">
    <source>
        <dbReference type="SAM" id="MobiDB-lite"/>
    </source>
</evidence>